<protein>
    <submittedName>
        <fullName evidence="4">MutT/NUDIX family protein</fullName>
    </submittedName>
</protein>
<proteinExistence type="predicted"/>
<dbReference type="EMBL" id="BMHO01000001">
    <property type="protein sequence ID" value="GGD36258.1"/>
    <property type="molecule type" value="Genomic_DNA"/>
</dbReference>
<reference evidence="4" key="1">
    <citation type="journal article" date="2014" name="Int. J. Syst. Evol. Microbiol.">
        <title>Complete genome sequence of Corynebacterium casei LMG S-19264T (=DSM 44701T), isolated from a smear-ripened cheese.</title>
        <authorList>
            <consortium name="US DOE Joint Genome Institute (JGI-PGF)"/>
            <person name="Walter F."/>
            <person name="Albersmeier A."/>
            <person name="Kalinowski J."/>
            <person name="Ruckert C."/>
        </authorList>
    </citation>
    <scope>NUCLEOTIDE SEQUENCE</scope>
    <source>
        <strain evidence="4">CGMCC 1.15152</strain>
    </source>
</reference>
<dbReference type="InterPro" id="IPR020084">
    <property type="entry name" value="NUDIX_hydrolase_CS"/>
</dbReference>
<dbReference type="InterPro" id="IPR015797">
    <property type="entry name" value="NUDIX_hydrolase-like_dom_sf"/>
</dbReference>
<feature type="domain" description="Nudix hydrolase" evidence="3">
    <location>
        <begin position="6"/>
        <end position="138"/>
    </location>
</feature>
<evidence type="ECO:0000259" key="3">
    <source>
        <dbReference type="PROSITE" id="PS51462"/>
    </source>
</evidence>
<dbReference type="RefSeq" id="WP_188711756.1">
    <property type="nucleotide sequence ID" value="NZ_BMHO01000001.1"/>
</dbReference>
<dbReference type="AlphaFoldDB" id="A0A917DH12"/>
<evidence type="ECO:0000256" key="2">
    <source>
        <dbReference type="ARBA" id="ARBA00022801"/>
    </source>
</evidence>
<dbReference type="PROSITE" id="PS51462">
    <property type="entry name" value="NUDIX"/>
    <property type="match status" value="1"/>
</dbReference>
<dbReference type="Pfam" id="PF00293">
    <property type="entry name" value="NUDIX"/>
    <property type="match status" value="1"/>
</dbReference>
<dbReference type="PANTHER" id="PTHR43046:SF2">
    <property type="entry name" value="8-OXO-DGTP DIPHOSPHATASE-RELATED"/>
    <property type="match status" value="1"/>
</dbReference>
<sequence length="139" mass="15169">MIDHDRRRIHVSAVVLRHPETGHVLAVRKRGTTRFMQPGGKPDPGESAVDTAIREVREELGVDLEPTLMRLLGVFEAPAANEGGYVVRGTVFTHPPVEVTAPEAEIEEIRWVVPTVSASPDLAPLMTERILPALRAAAV</sequence>
<dbReference type="SUPFAM" id="SSF55811">
    <property type="entry name" value="Nudix"/>
    <property type="match status" value="1"/>
</dbReference>
<keyword evidence="2" id="KW-0378">Hydrolase</keyword>
<dbReference type="GO" id="GO:0016787">
    <property type="term" value="F:hydrolase activity"/>
    <property type="evidence" value="ECO:0007669"/>
    <property type="project" value="UniProtKB-KW"/>
</dbReference>
<name>A0A917DH12_9MICO</name>
<dbReference type="PROSITE" id="PS00893">
    <property type="entry name" value="NUDIX_BOX"/>
    <property type="match status" value="1"/>
</dbReference>
<dbReference type="PANTHER" id="PTHR43046">
    <property type="entry name" value="GDP-MANNOSE MANNOSYL HYDROLASE"/>
    <property type="match status" value="1"/>
</dbReference>
<evidence type="ECO:0000313" key="4">
    <source>
        <dbReference type="EMBL" id="GGD36258.1"/>
    </source>
</evidence>
<evidence type="ECO:0000256" key="1">
    <source>
        <dbReference type="ARBA" id="ARBA00001946"/>
    </source>
</evidence>
<evidence type="ECO:0000313" key="5">
    <source>
        <dbReference type="Proteomes" id="UP000633205"/>
    </source>
</evidence>
<dbReference type="Proteomes" id="UP000633205">
    <property type="component" value="Unassembled WGS sequence"/>
</dbReference>
<gene>
    <name evidence="4" type="ORF">GCM10010915_16110</name>
</gene>
<dbReference type="CDD" id="cd04690">
    <property type="entry name" value="NUDIX_Hydrolase"/>
    <property type="match status" value="1"/>
</dbReference>
<dbReference type="Gene3D" id="3.90.79.10">
    <property type="entry name" value="Nucleoside Triphosphate Pyrophosphohydrolase"/>
    <property type="match status" value="1"/>
</dbReference>
<accession>A0A917DH12</accession>
<comment type="caution">
    <text evidence="4">The sequence shown here is derived from an EMBL/GenBank/DDBJ whole genome shotgun (WGS) entry which is preliminary data.</text>
</comment>
<comment type="cofactor">
    <cofactor evidence="1">
        <name>Mg(2+)</name>
        <dbReference type="ChEBI" id="CHEBI:18420"/>
    </cofactor>
</comment>
<keyword evidence="5" id="KW-1185">Reference proteome</keyword>
<organism evidence="4 5">
    <name type="scientific">Microbacterium faecale</name>
    <dbReference type="NCBI Taxonomy" id="1804630"/>
    <lineage>
        <taxon>Bacteria</taxon>
        <taxon>Bacillati</taxon>
        <taxon>Actinomycetota</taxon>
        <taxon>Actinomycetes</taxon>
        <taxon>Micrococcales</taxon>
        <taxon>Microbacteriaceae</taxon>
        <taxon>Microbacterium</taxon>
    </lineage>
</organism>
<dbReference type="InterPro" id="IPR000086">
    <property type="entry name" value="NUDIX_hydrolase_dom"/>
</dbReference>
<reference evidence="4" key="2">
    <citation type="submission" date="2020-09" db="EMBL/GenBank/DDBJ databases">
        <authorList>
            <person name="Sun Q."/>
            <person name="Zhou Y."/>
        </authorList>
    </citation>
    <scope>NUCLEOTIDE SEQUENCE</scope>
    <source>
        <strain evidence="4">CGMCC 1.15152</strain>
    </source>
</reference>